<dbReference type="RefSeq" id="WP_258499434.1">
    <property type="nucleotide sequence ID" value="NZ_JANSKA010000005.1"/>
</dbReference>
<dbReference type="InterPro" id="IPR018392">
    <property type="entry name" value="LysM"/>
</dbReference>
<dbReference type="Pfam" id="PF01476">
    <property type="entry name" value="LysM"/>
    <property type="match status" value="1"/>
</dbReference>
<dbReference type="Proteomes" id="UP001204320">
    <property type="component" value="Unassembled WGS sequence"/>
</dbReference>
<keyword evidence="1" id="KW-0472">Membrane</keyword>
<proteinExistence type="predicted"/>
<dbReference type="PROSITE" id="PS51782">
    <property type="entry name" value="LYSM"/>
    <property type="match status" value="1"/>
</dbReference>
<feature type="domain" description="LysM" evidence="2">
    <location>
        <begin position="63"/>
        <end position="113"/>
    </location>
</feature>
<protein>
    <submittedName>
        <fullName evidence="3">LysM peptidoglycan-binding domain-containing protein</fullName>
    </submittedName>
</protein>
<sequence length="117" mass="12323">MNSRVARRGHGKEQQPQVTSRLDIVTVIVCTLLVAAGLFGALLASNASIEARVNSALSSLPAQEVVVESGDSVWGLASQHQVDGYSTAELAQWITAKNSLTTSNLQPGQILLVPASR</sequence>
<feature type="transmembrane region" description="Helical" evidence="1">
    <location>
        <begin position="21"/>
        <end position="44"/>
    </location>
</feature>
<evidence type="ECO:0000256" key="1">
    <source>
        <dbReference type="SAM" id="Phobius"/>
    </source>
</evidence>
<comment type="caution">
    <text evidence="3">The sequence shown here is derived from an EMBL/GenBank/DDBJ whole genome shotgun (WGS) entry which is preliminary data.</text>
</comment>
<evidence type="ECO:0000313" key="3">
    <source>
        <dbReference type="EMBL" id="MCR9036988.1"/>
    </source>
</evidence>
<gene>
    <name evidence="3" type="ORF">NVS32_08530</name>
</gene>
<accession>A0ABT1Z9U9</accession>
<dbReference type="Gene3D" id="3.10.350.10">
    <property type="entry name" value="LysM domain"/>
    <property type="match status" value="1"/>
</dbReference>
<organism evidence="3 4">
    <name type="scientific">Tractidigestivibacter montrealensis</name>
    <dbReference type="NCBI Taxonomy" id="2972466"/>
    <lineage>
        <taxon>Bacteria</taxon>
        <taxon>Bacillati</taxon>
        <taxon>Actinomycetota</taxon>
        <taxon>Coriobacteriia</taxon>
        <taxon>Coriobacteriales</taxon>
        <taxon>Atopobiaceae</taxon>
        <taxon>Tractidigestivibacter</taxon>
    </lineage>
</organism>
<dbReference type="SMART" id="SM00257">
    <property type="entry name" value="LysM"/>
    <property type="match status" value="1"/>
</dbReference>
<reference evidence="3 4" key="1">
    <citation type="submission" date="2022-08" db="EMBL/GenBank/DDBJ databases">
        <title>Tractidigestivibacter montrealensis type strain KD21.</title>
        <authorList>
            <person name="Diop K."/>
            <person name="Richard C."/>
            <person name="Routy B."/>
        </authorList>
    </citation>
    <scope>NUCLEOTIDE SEQUENCE [LARGE SCALE GENOMIC DNA]</scope>
    <source>
        <strain evidence="3 4">KD21</strain>
    </source>
</reference>
<evidence type="ECO:0000259" key="2">
    <source>
        <dbReference type="PROSITE" id="PS51782"/>
    </source>
</evidence>
<keyword evidence="1" id="KW-1133">Transmembrane helix</keyword>
<evidence type="ECO:0000313" key="4">
    <source>
        <dbReference type="Proteomes" id="UP001204320"/>
    </source>
</evidence>
<name>A0ABT1Z9U9_9ACTN</name>
<dbReference type="EMBL" id="JANSKA010000005">
    <property type="protein sequence ID" value="MCR9036988.1"/>
    <property type="molecule type" value="Genomic_DNA"/>
</dbReference>
<keyword evidence="4" id="KW-1185">Reference proteome</keyword>
<dbReference type="SUPFAM" id="SSF54106">
    <property type="entry name" value="LysM domain"/>
    <property type="match status" value="1"/>
</dbReference>
<dbReference type="InterPro" id="IPR036779">
    <property type="entry name" value="LysM_dom_sf"/>
</dbReference>
<keyword evidence="1" id="KW-0812">Transmembrane</keyword>